<feature type="compositionally biased region" description="Low complexity" evidence="1">
    <location>
        <begin position="179"/>
        <end position="188"/>
    </location>
</feature>
<dbReference type="AlphaFoldDB" id="D8UAC3"/>
<feature type="compositionally biased region" description="Low complexity" evidence="1">
    <location>
        <begin position="323"/>
        <end position="343"/>
    </location>
</feature>
<dbReference type="Pfam" id="PF00924">
    <property type="entry name" value="MS_channel_2nd"/>
    <property type="match status" value="1"/>
</dbReference>
<dbReference type="PANTHER" id="PTHR31323:SF1">
    <property type="entry name" value="MECHANOSENSITIVE ION CHANNEL PROTEIN"/>
    <property type="match status" value="1"/>
</dbReference>
<reference evidence="3 4" key="1">
    <citation type="journal article" date="2010" name="Science">
        <title>Genomic analysis of organismal complexity in the multicellular green alga Volvox carteri.</title>
        <authorList>
            <person name="Prochnik S.E."/>
            <person name="Umen J."/>
            <person name="Nedelcu A.M."/>
            <person name="Hallmann A."/>
            <person name="Miller S.M."/>
            <person name="Nishii I."/>
            <person name="Ferris P."/>
            <person name="Kuo A."/>
            <person name="Mitros T."/>
            <person name="Fritz-Laylin L.K."/>
            <person name="Hellsten U."/>
            <person name="Chapman J."/>
            <person name="Simakov O."/>
            <person name="Rensing S.A."/>
            <person name="Terry A."/>
            <person name="Pangilinan J."/>
            <person name="Kapitonov V."/>
            <person name="Jurka J."/>
            <person name="Salamov A."/>
            <person name="Shapiro H."/>
            <person name="Schmutz J."/>
            <person name="Grimwood J."/>
            <person name="Lindquist E."/>
            <person name="Lucas S."/>
            <person name="Grigoriev I.V."/>
            <person name="Schmitt R."/>
            <person name="Kirk D."/>
            <person name="Rokhsar D.S."/>
        </authorList>
    </citation>
    <scope>NUCLEOTIDE SEQUENCE [LARGE SCALE GENOMIC DNA]</scope>
    <source>
        <strain evidence="4">f. Nagariensis / Eve</strain>
    </source>
</reference>
<dbReference type="SUPFAM" id="SSF50182">
    <property type="entry name" value="Sm-like ribonucleoproteins"/>
    <property type="match status" value="1"/>
</dbReference>
<name>D8UAC3_VOLCA</name>
<keyword evidence="4" id="KW-1185">Reference proteome</keyword>
<dbReference type="InterPro" id="IPR010920">
    <property type="entry name" value="LSM_dom_sf"/>
</dbReference>
<evidence type="ECO:0000259" key="2">
    <source>
        <dbReference type="PROSITE" id="PS50222"/>
    </source>
</evidence>
<dbReference type="InterPro" id="IPR002048">
    <property type="entry name" value="EF_hand_dom"/>
</dbReference>
<dbReference type="InterPro" id="IPR006685">
    <property type="entry name" value="MscS_channel_2nd"/>
</dbReference>
<dbReference type="RefSeq" id="XP_002955651.1">
    <property type="nucleotide sequence ID" value="XM_002955605.1"/>
</dbReference>
<dbReference type="InParanoid" id="D8UAC3"/>
<dbReference type="KEGG" id="vcn:VOLCADRAFT_96527"/>
<dbReference type="GO" id="GO:0006874">
    <property type="term" value="P:intracellular calcium ion homeostasis"/>
    <property type="evidence" value="ECO:0007669"/>
    <property type="project" value="TreeGrafter"/>
</dbReference>
<gene>
    <name evidence="3" type="ORF">VOLCADRAFT_96527</name>
</gene>
<dbReference type="GO" id="GO:0005262">
    <property type="term" value="F:calcium channel activity"/>
    <property type="evidence" value="ECO:0007669"/>
    <property type="project" value="TreeGrafter"/>
</dbReference>
<feature type="compositionally biased region" description="Polar residues" evidence="1">
    <location>
        <begin position="192"/>
        <end position="206"/>
    </location>
</feature>
<feature type="region of interest" description="Disordered" evidence="1">
    <location>
        <begin position="323"/>
        <end position="347"/>
    </location>
</feature>
<dbReference type="STRING" id="3068.D8UAC3"/>
<organism evidence="4">
    <name type="scientific">Volvox carteri f. nagariensis</name>
    <dbReference type="NCBI Taxonomy" id="3068"/>
    <lineage>
        <taxon>Eukaryota</taxon>
        <taxon>Viridiplantae</taxon>
        <taxon>Chlorophyta</taxon>
        <taxon>core chlorophytes</taxon>
        <taxon>Chlorophyceae</taxon>
        <taxon>CS clade</taxon>
        <taxon>Chlamydomonadales</taxon>
        <taxon>Volvocaceae</taxon>
        <taxon>Volvox</taxon>
    </lineage>
</organism>
<evidence type="ECO:0000313" key="4">
    <source>
        <dbReference type="Proteomes" id="UP000001058"/>
    </source>
</evidence>
<protein>
    <recommendedName>
        <fullName evidence="2">EF-hand domain-containing protein</fullName>
    </recommendedName>
</protein>
<evidence type="ECO:0000256" key="1">
    <source>
        <dbReference type="SAM" id="MobiDB-lite"/>
    </source>
</evidence>
<dbReference type="GO" id="GO:0016020">
    <property type="term" value="C:membrane"/>
    <property type="evidence" value="ECO:0007669"/>
    <property type="project" value="InterPro"/>
</dbReference>
<accession>D8UAC3</accession>
<dbReference type="OrthoDB" id="544685at2759"/>
<dbReference type="PROSITE" id="PS50222">
    <property type="entry name" value="EF_HAND_2"/>
    <property type="match status" value="1"/>
</dbReference>
<dbReference type="PANTHER" id="PTHR31323">
    <property type="entry name" value="MECHANOSENSITIVE ION CHANNEL PROTEIN MSY2"/>
    <property type="match status" value="1"/>
</dbReference>
<feature type="domain" description="EF-hand" evidence="2">
    <location>
        <begin position="472"/>
        <end position="507"/>
    </location>
</feature>
<dbReference type="GO" id="GO:0005509">
    <property type="term" value="F:calcium ion binding"/>
    <property type="evidence" value="ECO:0007669"/>
    <property type="project" value="InterPro"/>
</dbReference>
<sequence length="823" mass="85544">MMLDAAATAGPYDVAAAQHAHVMYSLIGKKLEDEKQRKREGSIGMALDMLRQNPHLLRASWPGLRYLVSGQVSVPTPTTSVDAAAAAAALAAPAPAATTERPTAAAVVTFAMDVRNPGSPPPAGAAAAGTAAAGTAAAGNDGLLPLPPPPSAGGGAARTNGAVVAPIPLPPLPSETTSNGAAGAAANGSRPPVNTSGGASGASTQRAAGDAELSRDSAVAVPDPGSFPNPDLDSVPVPVAVVGVNSDGDVGGTGGIGRSRNGGMQAGNNAAAAVSTGLGGGGQPAATRSGRGCLRWGCCWGLGRSRVQAIGGQDAGAAAGVAASDTKSRSGSSSIGSVNFSAGERQRSKSLQEEIQQMETEMVHVRRTLLKALVVYDWLREVSLPEKPGASFAPTTSHGAARRQLHALRQSGARKIINPRTLLDKMLKVYGSLSDLDIPALATTFQEAVWECVGLPGSDDTIEKEMLASIFTHEVDRQIAWDALDGDKDGKLTRDNVRSAVISFLQQQRSMALTVRAVRRLTSSLQSSLIAIINGIFLVPVYLSILDVARFFSSGGGSKTSLDIFSVYVLVVSLIFSEQIKHVLLGCVLILTQQPFDVGEELVIEEAPGWRVMGVVQDFNIFYLRVKKSADGELVTLPLNKLSSNRFTNLTRSDWKIEQNYFAVDASTPPSVLEEMQQAAMDVITRTKSEYDEMYGFLAVYHGFERPNKVIIRTFHRYKFNLSAAHKRIANARHGIMSAVREVFHKHGIEFTEMRMHLPLPPHLGGGAGVAAAGYGGLGAPPGPASPAALSDALGAGSAAAAAWAVAGGGGRRGFGTLGGGRA</sequence>
<dbReference type="EMBL" id="GL378374">
    <property type="protein sequence ID" value="EFJ43291.1"/>
    <property type="molecule type" value="Genomic_DNA"/>
</dbReference>
<dbReference type="Proteomes" id="UP000001058">
    <property type="component" value="Unassembled WGS sequence"/>
</dbReference>
<evidence type="ECO:0000313" key="3">
    <source>
        <dbReference type="EMBL" id="EFJ43291.1"/>
    </source>
</evidence>
<dbReference type="GeneID" id="9626450"/>
<proteinExistence type="predicted"/>
<feature type="region of interest" description="Disordered" evidence="1">
    <location>
        <begin position="139"/>
        <end position="234"/>
    </location>
</feature>